<feature type="compositionally biased region" description="Low complexity" evidence="1">
    <location>
        <begin position="273"/>
        <end position="306"/>
    </location>
</feature>
<dbReference type="EMBL" id="CAACVG010000505">
    <property type="protein sequence ID" value="VEN34213.1"/>
    <property type="molecule type" value="Genomic_DNA"/>
</dbReference>
<dbReference type="GO" id="GO:0090694">
    <property type="term" value="C:Scc2-Scc4 cohesin loading complex"/>
    <property type="evidence" value="ECO:0007669"/>
    <property type="project" value="TreeGrafter"/>
</dbReference>
<dbReference type="AlphaFoldDB" id="A0A653BFD8"/>
<reference evidence="2 3" key="1">
    <citation type="submission" date="2019-01" db="EMBL/GenBank/DDBJ databases">
        <authorList>
            <person name="Sayadi A."/>
        </authorList>
    </citation>
    <scope>NUCLEOTIDE SEQUENCE [LARGE SCALE GENOMIC DNA]</scope>
</reference>
<evidence type="ECO:0000256" key="1">
    <source>
        <dbReference type="SAM" id="MobiDB-lite"/>
    </source>
</evidence>
<feature type="compositionally biased region" description="Polar residues" evidence="1">
    <location>
        <begin position="255"/>
        <end position="264"/>
    </location>
</feature>
<gene>
    <name evidence="2" type="ORF">CALMAC_LOCUS491</name>
</gene>
<name>A0A653BFD8_CALMS</name>
<dbReference type="Proteomes" id="UP000410492">
    <property type="component" value="Unassembled WGS sequence"/>
</dbReference>
<feature type="compositionally biased region" description="Low complexity" evidence="1">
    <location>
        <begin position="122"/>
        <end position="156"/>
    </location>
</feature>
<dbReference type="PANTHER" id="PTHR21704">
    <property type="entry name" value="NIPPED-B-LIKE PROTEIN DELANGIN SCC2-RELATED"/>
    <property type="match status" value="1"/>
</dbReference>
<feature type="non-terminal residue" evidence="2">
    <location>
        <position position="515"/>
    </location>
</feature>
<evidence type="ECO:0000313" key="2">
    <source>
        <dbReference type="EMBL" id="VEN34213.1"/>
    </source>
</evidence>
<proteinExistence type="predicted"/>
<evidence type="ECO:0008006" key="4">
    <source>
        <dbReference type="Google" id="ProtNLM"/>
    </source>
</evidence>
<organism evidence="2 3">
    <name type="scientific">Callosobruchus maculatus</name>
    <name type="common">Southern cowpea weevil</name>
    <name type="synonym">Pulse bruchid</name>
    <dbReference type="NCBI Taxonomy" id="64391"/>
    <lineage>
        <taxon>Eukaryota</taxon>
        <taxon>Metazoa</taxon>
        <taxon>Ecdysozoa</taxon>
        <taxon>Arthropoda</taxon>
        <taxon>Hexapoda</taxon>
        <taxon>Insecta</taxon>
        <taxon>Pterygota</taxon>
        <taxon>Neoptera</taxon>
        <taxon>Endopterygota</taxon>
        <taxon>Coleoptera</taxon>
        <taxon>Polyphaga</taxon>
        <taxon>Cucujiformia</taxon>
        <taxon>Chrysomeloidea</taxon>
        <taxon>Chrysomelidae</taxon>
        <taxon>Bruchinae</taxon>
        <taxon>Bruchini</taxon>
        <taxon>Callosobruchus</taxon>
    </lineage>
</organism>
<feature type="region of interest" description="Disordered" evidence="1">
    <location>
        <begin position="172"/>
        <end position="487"/>
    </location>
</feature>
<accession>A0A653BFD8</accession>
<feature type="compositionally biased region" description="Polar residues" evidence="1">
    <location>
        <begin position="368"/>
        <end position="377"/>
    </location>
</feature>
<feature type="compositionally biased region" description="Basic and acidic residues" evidence="1">
    <location>
        <begin position="410"/>
        <end position="424"/>
    </location>
</feature>
<protein>
    <recommendedName>
        <fullName evidence="4">Nipped-B protein</fullName>
    </recommendedName>
</protein>
<dbReference type="GO" id="GO:0071169">
    <property type="term" value="P:establishment of protein localization to chromatin"/>
    <property type="evidence" value="ECO:0007669"/>
    <property type="project" value="TreeGrafter"/>
</dbReference>
<dbReference type="PANTHER" id="PTHR21704:SF18">
    <property type="entry name" value="NIPPED-B-LIKE PROTEIN"/>
    <property type="match status" value="1"/>
</dbReference>
<dbReference type="GO" id="GO:0061775">
    <property type="term" value="F:cohesin loader activity"/>
    <property type="evidence" value="ECO:0007669"/>
    <property type="project" value="InterPro"/>
</dbReference>
<dbReference type="GO" id="GO:0140588">
    <property type="term" value="P:chromatin looping"/>
    <property type="evidence" value="ECO:0007669"/>
    <property type="project" value="InterPro"/>
</dbReference>
<feature type="region of interest" description="Disordered" evidence="1">
    <location>
        <begin position="120"/>
        <end position="156"/>
    </location>
</feature>
<dbReference type="GO" id="GO:0034087">
    <property type="term" value="P:establishment of mitotic sister chromatid cohesion"/>
    <property type="evidence" value="ECO:0007669"/>
    <property type="project" value="TreeGrafter"/>
</dbReference>
<dbReference type="GO" id="GO:0003682">
    <property type="term" value="F:chromatin binding"/>
    <property type="evidence" value="ECO:0007669"/>
    <property type="project" value="TreeGrafter"/>
</dbReference>
<dbReference type="OrthoDB" id="418242at2759"/>
<feature type="compositionally biased region" description="Basic and acidic residues" evidence="1">
    <location>
        <begin position="378"/>
        <end position="389"/>
    </location>
</feature>
<feature type="compositionally biased region" description="Low complexity" evidence="1">
    <location>
        <begin position="190"/>
        <end position="254"/>
    </location>
</feature>
<sequence>MDPGVPSVPITTLAGVASLTDLLPEMPLPTPSPQTLSNKSLLFHPRVAEEAQNLLGVRDEFLIPQLVTSLEKTSAEHIEVKDNYAGSETRLEQTSMPELLRAMLDANPHVFKANKPPVHASQQLLPQQQQQLQMVQNPQAQFQNQPAQQQLPHVVPQPQQLDQQNLQQQWNHTGQPTIPVPGKSNQLVHQQAPCNSQTQQQPQQVVQPQEQMQPVQQAQVQLTQQPPVTTQQPAIPAKPQQQQQPQQTVIQAPQSCQKPSQKENVPQKPPAANCNNTTTTESPASSVTHSTTTTTASATVTTTTTSELRQLRRNPTRGQAAVVEATANATSSEVSKTEPKVTQPAEKPVANHKAKSKEESKPADSDDPPSQTESVSLETKESTEPDSDIKQPVIKLKRLTEEEQSMIQKSLKDFIESKPDRAKDLGISLPKEEEASDTEEEGSGRKRRRKRNYAEEGSDDEDYQPDTFSALVSGNKKRKVMKEEHVPEPVVEKPKLRKVEKKFVPVLEKLSLEEL</sequence>
<dbReference type="GO" id="GO:0010468">
    <property type="term" value="P:regulation of gene expression"/>
    <property type="evidence" value="ECO:0007669"/>
    <property type="project" value="InterPro"/>
</dbReference>
<dbReference type="GO" id="GO:1990414">
    <property type="term" value="P:replication-born double-strand break repair via sister chromatid exchange"/>
    <property type="evidence" value="ECO:0007669"/>
    <property type="project" value="TreeGrafter"/>
</dbReference>
<evidence type="ECO:0000313" key="3">
    <source>
        <dbReference type="Proteomes" id="UP000410492"/>
    </source>
</evidence>
<dbReference type="InterPro" id="IPR033031">
    <property type="entry name" value="Scc2/Nipped-B"/>
</dbReference>
<keyword evidence="3" id="KW-1185">Reference proteome</keyword>